<dbReference type="WBParaSite" id="L893_g33850.t1">
    <property type="protein sequence ID" value="L893_g33850.t1"/>
    <property type="gene ID" value="L893_g33850"/>
</dbReference>
<protein>
    <submittedName>
        <fullName evidence="2">Uncharacterized protein</fullName>
    </submittedName>
</protein>
<proteinExistence type="predicted"/>
<evidence type="ECO:0000313" key="2">
    <source>
        <dbReference type="WBParaSite" id="L893_g33850.t1"/>
    </source>
</evidence>
<organism evidence="1 2">
    <name type="scientific">Steinernema glaseri</name>
    <dbReference type="NCBI Taxonomy" id="37863"/>
    <lineage>
        <taxon>Eukaryota</taxon>
        <taxon>Metazoa</taxon>
        <taxon>Ecdysozoa</taxon>
        <taxon>Nematoda</taxon>
        <taxon>Chromadorea</taxon>
        <taxon>Rhabditida</taxon>
        <taxon>Tylenchina</taxon>
        <taxon>Panagrolaimomorpha</taxon>
        <taxon>Strongyloidoidea</taxon>
        <taxon>Steinernematidae</taxon>
        <taxon>Steinernema</taxon>
    </lineage>
</organism>
<dbReference type="AlphaFoldDB" id="A0A1I8A8A9"/>
<dbReference type="Proteomes" id="UP000095287">
    <property type="component" value="Unplaced"/>
</dbReference>
<name>A0A1I8A8A9_9BILA</name>
<accession>A0A1I8A8A9</accession>
<keyword evidence="1" id="KW-1185">Reference proteome</keyword>
<reference evidence="2" key="1">
    <citation type="submission" date="2016-11" db="UniProtKB">
        <authorList>
            <consortium name="WormBaseParasite"/>
        </authorList>
    </citation>
    <scope>IDENTIFICATION</scope>
</reference>
<sequence length="149" mass="17075">MDERDAPALSKKFLFFLQIANFIDNLFGTQRESLFAEASSARRRRERAGWRARGETRESNARASDVSNTYIFMVPVQWSRLIKKTCACSEQLEIALACNTHVYALIAVAKKLQTSRPLNTHGVAGVQYPLLLGWILHWERCRNFILTLD</sequence>
<evidence type="ECO:0000313" key="1">
    <source>
        <dbReference type="Proteomes" id="UP000095287"/>
    </source>
</evidence>